<evidence type="ECO:0000313" key="3">
    <source>
        <dbReference type="Proteomes" id="UP000784700"/>
    </source>
</evidence>
<feature type="transmembrane region" description="Helical" evidence="1">
    <location>
        <begin position="72"/>
        <end position="95"/>
    </location>
</feature>
<dbReference type="Pfam" id="PF11683">
    <property type="entry name" value="DUF3278"/>
    <property type="match status" value="1"/>
</dbReference>
<keyword evidence="1" id="KW-1133">Transmembrane helix</keyword>
<comment type="caution">
    <text evidence="2">The sequence shown here is derived from an EMBL/GenBank/DDBJ whole genome shotgun (WGS) entry which is preliminary data.</text>
</comment>
<evidence type="ECO:0000313" key="2">
    <source>
        <dbReference type="EMBL" id="TPR44258.1"/>
    </source>
</evidence>
<dbReference type="Proteomes" id="UP000784700">
    <property type="component" value="Unassembled WGS sequence"/>
</dbReference>
<keyword evidence="1" id="KW-0472">Membrane</keyword>
<organism evidence="2 3">
    <name type="scientific">Apilactobacillus micheneri</name>
    <dbReference type="NCBI Taxonomy" id="1899430"/>
    <lineage>
        <taxon>Bacteria</taxon>
        <taxon>Bacillati</taxon>
        <taxon>Bacillota</taxon>
        <taxon>Bacilli</taxon>
        <taxon>Lactobacillales</taxon>
        <taxon>Lactobacillaceae</taxon>
        <taxon>Apilactobacillus</taxon>
    </lineage>
</organism>
<feature type="transmembrane region" description="Helical" evidence="1">
    <location>
        <begin position="45"/>
        <end position="66"/>
    </location>
</feature>
<name>A0A9Q8MTW6_9LACO</name>
<feature type="transmembrane region" description="Helical" evidence="1">
    <location>
        <begin position="116"/>
        <end position="138"/>
    </location>
</feature>
<keyword evidence="1" id="KW-0812">Transmembrane</keyword>
<proteinExistence type="predicted"/>
<gene>
    <name evidence="2" type="ORF">DY130_04245</name>
</gene>
<evidence type="ECO:0000256" key="1">
    <source>
        <dbReference type="SAM" id="Phobius"/>
    </source>
</evidence>
<sequence length="185" mass="21946">MDCFGRKTMNNKESLFTKCIKRFYGITGPLDEYKRQEINRIGNNAFIVCWIYIMLSNFMFFFLGYNHPEYSVIIYGGSNFIFLMLISIYIIVASHRSGLTINEVAEKNYKNEKRKISYRIILSGIYFGFIIYLLNPLTSVVVDHKSYLNQIIHPSKGDLLQCLFETFFWCLFMYLIMKSRMKKMK</sequence>
<feature type="transmembrane region" description="Helical" evidence="1">
    <location>
        <begin position="158"/>
        <end position="177"/>
    </location>
</feature>
<protein>
    <submittedName>
        <fullName evidence="2">DUF3278 domain-containing protein</fullName>
    </submittedName>
</protein>
<dbReference type="InterPro" id="IPR021697">
    <property type="entry name" value="DUF3278"/>
</dbReference>
<reference evidence="2" key="1">
    <citation type="submission" date="2018-08" db="EMBL/GenBank/DDBJ databases">
        <title>Comparative genomics of wild bee and flower associated Lactobacillus reveals potential adaptation to the bee host.</title>
        <authorList>
            <person name="Vuong H.Q."/>
            <person name="Mcfrederick Q.S."/>
        </authorList>
    </citation>
    <scope>NUCLEOTIDE SEQUENCE</scope>
    <source>
        <strain evidence="2">HV_63</strain>
    </source>
</reference>
<dbReference type="AlphaFoldDB" id="A0A9Q8MTW6"/>
<dbReference type="EMBL" id="QUBG01000003">
    <property type="protein sequence ID" value="TPR44258.1"/>
    <property type="molecule type" value="Genomic_DNA"/>
</dbReference>
<accession>A0A9Q8MTW6</accession>